<gene>
    <name evidence="2" type="ORF">ACFQMG_25255</name>
</gene>
<proteinExistence type="predicted"/>
<feature type="region of interest" description="Disordered" evidence="1">
    <location>
        <begin position="38"/>
        <end position="60"/>
    </location>
</feature>
<feature type="compositionally biased region" description="Basic residues" evidence="1">
    <location>
        <begin position="50"/>
        <end position="60"/>
    </location>
</feature>
<dbReference type="Proteomes" id="UP001596435">
    <property type="component" value="Unassembled WGS sequence"/>
</dbReference>
<evidence type="ECO:0000256" key="1">
    <source>
        <dbReference type="SAM" id="MobiDB-lite"/>
    </source>
</evidence>
<evidence type="ECO:0000313" key="2">
    <source>
        <dbReference type="EMBL" id="MFC7182862.1"/>
    </source>
</evidence>
<organism evidence="2 3">
    <name type="scientific">Kitasatospora paranensis</name>
    <dbReference type="NCBI Taxonomy" id="258053"/>
    <lineage>
        <taxon>Bacteria</taxon>
        <taxon>Bacillati</taxon>
        <taxon>Actinomycetota</taxon>
        <taxon>Actinomycetes</taxon>
        <taxon>Kitasatosporales</taxon>
        <taxon>Streptomycetaceae</taxon>
        <taxon>Kitasatospora</taxon>
    </lineage>
</organism>
<accession>A0ABW2G351</accession>
<sequence>MIEYELIQQRQRELRDQAEQARMAKEAASAGGSVRRAGLFRRLAAGDRPARRRPARPVEC</sequence>
<reference evidence="3" key="1">
    <citation type="journal article" date="2019" name="Int. J. Syst. Evol. Microbiol.">
        <title>The Global Catalogue of Microorganisms (GCM) 10K type strain sequencing project: providing services to taxonomists for standard genome sequencing and annotation.</title>
        <authorList>
            <consortium name="The Broad Institute Genomics Platform"/>
            <consortium name="The Broad Institute Genome Sequencing Center for Infectious Disease"/>
            <person name="Wu L."/>
            <person name="Ma J."/>
        </authorList>
    </citation>
    <scope>NUCLEOTIDE SEQUENCE [LARGE SCALE GENOMIC DNA]</scope>
    <source>
        <strain evidence="3">CGMCC 1.12859</strain>
    </source>
</reference>
<dbReference type="EMBL" id="JBHTAJ010000054">
    <property type="protein sequence ID" value="MFC7182862.1"/>
    <property type="molecule type" value="Genomic_DNA"/>
</dbReference>
<dbReference type="RefSeq" id="WP_345707476.1">
    <property type="nucleotide sequence ID" value="NZ_BAABKV010000001.1"/>
</dbReference>
<protein>
    <submittedName>
        <fullName evidence="2">Uncharacterized protein</fullName>
    </submittedName>
</protein>
<keyword evidence="3" id="KW-1185">Reference proteome</keyword>
<name>A0ABW2G351_9ACTN</name>
<evidence type="ECO:0000313" key="3">
    <source>
        <dbReference type="Proteomes" id="UP001596435"/>
    </source>
</evidence>
<comment type="caution">
    <text evidence="2">The sequence shown here is derived from an EMBL/GenBank/DDBJ whole genome shotgun (WGS) entry which is preliminary data.</text>
</comment>